<comment type="caution">
    <text evidence="2">The sequence shown here is derived from an EMBL/GenBank/DDBJ whole genome shotgun (WGS) entry which is preliminary data.</text>
</comment>
<protein>
    <submittedName>
        <fullName evidence="2">Cadmium transporter</fullName>
    </submittedName>
</protein>
<evidence type="ECO:0000313" key="2">
    <source>
        <dbReference type="EMBL" id="OZG62430.1"/>
    </source>
</evidence>
<dbReference type="Proteomes" id="UP000216352">
    <property type="component" value="Unassembled WGS sequence"/>
</dbReference>
<dbReference type="EMBL" id="MWWX01000005">
    <property type="protein sequence ID" value="OZG62430.1"/>
    <property type="molecule type" value="Genomic_DNA"/>
</dbReference>
<gene>
    <name evidence="2" type="ORF">BLEM_0976</name>
</gene>
<keyword evidence="1" id="KW-1133">Transmembrane helix</keyword>
<proteinExistence type="predicted"/>
<sequence>MPSNWMDTEKPAQGAMPTMLAQAAIVAATLCVGEIACSPLYFNLLAQSVALVPWALMACLIAVAFSYIIGFALLWCAESFTNRMRANLQPFAYAAVGLIGYGVWGLFVITSSLNSVLEPLAQPLLSNGQIVAVTVNSGALGAVAFFLARMLGEKLAVRRKPAIALIVAEAALAVAGLAVMVIMFRQLY</sequence>
<dbReference type="AlphaFoldDB" id="A0A261FTB6"/>
<feature type="transmembrane region" description="Helical" evidence="1">
    <location>
        <begin position="54"/>
        <end position="76"/>
    </location>
</feature>
<accession>A0A261FTB6</accession>
<keyword evidence="1" id="KW-0472">Membrane</keyword>
<organism evidence="2 3">
    <name type="scientific">Bifidobacterium lemurum</name>
    <dbReference type="NCBI Taxonomy" id="1603886"/>
    <lineage>
        <taxon>Bacteria</taxon>
        <taxon>Bacillati</taxon>
        <taxon>Actinomycetota</taxon>
        <taxon>Actinomycetes</taxon>
        <taxon>Bifidobacteriales</taxon>
        <taxon>Bifidobacteriaceae</taxon>
        <taxon>Bifidobacterium</taxon>
    </lineage>
</organism>
<feature type="transmembrane region" description="Helical" evidence="1">
    <location>
        <begin position="88"/>
        <end position="110"/>
    </location>
</feature>
<feature type="transmembrane region" description="Helical" evidence="1">
    <location>
        <begin position="20"/>
        <end position="42"/>
    </location>
</feature>
<dbReference type="STRING" id="1603886.GCA_001895165_00383"/>
<feature type="transmembrane region" description="Helical" evidence="1">
    <location>
        <begin position="130"/>
        <end position="151"/>
    </location>
</feature>
<dbReference type="OrthoDB" id="3239139at2"/>
<feature type="transmembrane region" description="Helical" evidence="1">
    <location>
        <begin position="163"/>
        <end position="184"/>
    </location>
</feature>
<dbReference type="RefSeq" id="WP_072723998.1">
    <property type="nucleotide sequence ID" value="NZ_BDIS01000004.1"/>
</dbReference>
<evidence type="ECO:0000256" key="1">
    <source>
        <dbReference type="SAM" id="Phobius"/>
    </source>
</evidence>
<reference evidence="2 3" key="1">
    <citation type="journal article" date="2017" name="BMC Genomics">
        <title>Comparative genomic and phylogenomic analyses of the Bifidobacteriaceae family.</title>
        <authorList>
            <person name="Lugli G.A."/>
            <person name="Milani C."/>
            <person name="Turroni F."/>
            <person name="Duranti S."/>
            <person name="Mancabelli L."/>
            <person name="Mangifesta M."/>
            <person name="Ferrario C."/>
            <person name="Modesto M."/>
            <person name="Mattarelli P."/>
            <person name="Jiri K."/>
            <person name="van Sinderen D."/>
            <person name="Ventura M."/>
        </authorList>
    </citation>
    <scope>NUCLEOTIDE SEQUENCE [LARGE SCALE GENOMIC DNA]</scope>
    <source>
        <strain evidence="2 3">DSM 28807</strain>
    </source>
</reference>
<keyword evidence="3" id="KW-1185">Reference proteome</keyword>
<evidence type="ECO:0000313" key="3">
    <source>
        <dbReference type="Proteomes" id="UP000216352"/>
    </source>
</evidence>
<keyword evidence="1" id="KW-0812">Transmembrane</keyword>
<name>A0A261FTB6_9BIFI</name>